<dbReference type="InterPro" id="IPR013766">
    <property type="entry name" value="Thioredoxin_domain"/>
</dbReference>
<reference evidence="2" key="1">
    <citation type="submission" date="2024-03" db="EMBL/GenBank/DDBJ databases">
        <title>Eukaryotic viruses encode the ribosomal protein eL40.</title>
        <authorList>
            <person name="Thomy J."/>
            <person name="Schvarcz C.R."/>
            <person name="McBeain K.A."/>
            <person name="Edwards K.F."/>
            <person name="Steward G.F."/>
        </authorList>
    </citation>
    <scope>NUCLEOTIDE SEQUENCE</scope>
    <source>
        <strain evidence="2">FloV-SA2</strain>
    </source>
</reference>
<dbReference type="PROSITE" id="PS00194">
    <property type="entry name" value="THIOREDOXIN_1"/>
    <property type="match status" value="1"/>
</dbReference>
<dbReference type="GO" id="GO:0015035">
    <property type="term" value="F:protein-disulfide reductase activity"/>
    <property type="evidence" value="ECO:0007669"/>
    <property type="project" value="TreeGrafter"/>
</dbReference>
<name>A0AB39JB73_9VIRU</name>
<dbReference type="PANTHER" id="PTHR45815:SF3">
    <property type="entry name" value="PROTEIN DISULFIDE-ISOMERASE A6"/>
    <property type="match status" value="1"/>
</dbReference>
<protein>
    <submittedName>
        <fullName evidence="2">Disulfide-Isomerase A6</fullName>
    </submittedName>
</protein>
<gene>
    <name evidence="2" type="ORF">FloV-SA2_00049</name>
</gene>
<proteinExistence type="predicted"/>
<dbReference type="Pfam" id="PF00085">
    <property type="entry name" value="Thioredoxin"/>
    <property type="match status" value="2"/>
</dbReference>
<dbReference type="Gene3D" id="3.40.30.10">
    <property type="entry name" value="Glutaredoxin"/>
    <property type="match status" value="1"/>
</dbReference>
<dbReference type="PRINTS" id="PR00421">
    <property type="entry name" value="THIOREDOXIN"/>
</dbReference>
<evidence type="ECO:0000259" key="1">
    <source>
        <dbReference type="PROSITE" id="PS51352"/>
    </source>
</evidence>
<dbReference type="CDD" id="cd02961">
    <property type="entry name" value="PDI_a_family"/>
    <property type="match status" value="1"/>
</dbReference>
<dbReference type="PROSITE" id="PS51352">
    <property type="entry name" value="THIOREDOXIN_2"/>
    <property type="match status" value="1"/>
</dbReference>
<organism evidence="2">
    <name type="scientific">Florenciella sp. virus SA2</name>
    <dbReference type="NCBI Taxonomy" id="3240092"/>
    <lineage>
        <taxon>Viruses</taxon>
    </lineage>
</organism>
<accession>A0AB39JB73</accession>
<dbReference type="SUPFAM" id="SSF52833">
    <property type="entry name" value="Thioredoxin-like"/>
    <property type="match status" value="1"/>
</dbReference>
<dbReference type="PANTHER" id="PTHR45815">
    <property type="entry name" value="PROTEIN DISULFIDE-ISOMERASE A6"/>
    <property type="match status" value="1"/>
</dbReference>
<dbReference type="EMBL" id="PP542043">
    <property type="protein sequence ID" value="XDO01872.1"/>
    <property type="molecule type" value="Genomic_DNA"/>
</dbReference>
<feature type="domain" description="Thioredoxin" evidence="1">
    <location>
        <begin position="54"/>
        <end position="199"/>
    </location>
</feature>
<dbReference type="GO" id="GO:0034976">
    <property type="term" value="P:response to endoplasmic reticulum stress"/>
    <property type="evidence" value="ECO:0007669"/>
    <property type="project" value="TreeGrafter"/>
</dbReference>
<dbReference type="InterPro" id="IPR017937">
    <property type="entry name" value="Thioredoxin_CS"/>
</dbReference>
<dbReference type="InterPro" id="IPR036249">
    <property type="entry name" value="Thioredoxin-like_sf"/>
</dbReference>
<evidence type="ECO:0000313" key="2">
    <source>
        <dbReference type="EMBL" id="XDO01872.1"/>
    </source>
</evidence>
<sequence>MGKKSMLKMPLAYLKKIQKKMMKLTKMKKQTMYNILILLVVFGLLYFVKTYYLTTEGFECGADKLPENISKNDKVLVLFYADWCGHCKKFLPEWDAMAKEYNNADNLSTTVEGENMDDALNNALQQVSSGSSSSPNGTGSGKKMMKVNCGDVKNEEHVKIMKQYNIQGYPTILEIKKNGEFSEYEGGRDKKSIFDFLNM</sequence>